<accession>A0ACC2TW73</accession>
<gene>
    <name evidence="1" type="ORF">DSO57_1002099</name>
</gene>
<comment type="caution">
    <text evidence="1">The sequence shown here is derived from an EMBL/GenBank/DDBJ whole genome shotgun (WGS) entry which is preliminary data.</text>
</comment>
<organism evidence="1 2">
    <name type="scientific">Entomophthora muscae</name>
    <dbReference type="NCBI Taxonomy" id="34485"/>
    <lineage>
        <taxon>Eukaryota</taxon>
        <taxon>Fungi</taxon>
        <taxon>Fungi incertae sedis</taxon>
        <taxon>Zoopagomycota</taxon>
        <taxon>Entomophthoromycotina</taxon>
        <taxon>Entomophthoromycetes</taxon>
        <taxon>Entomophthorales</taxon>
        <taxon>Entomophthoraceae</taxon>
        <taxon>Entomophthora</taxon>
    </lineage>
</organism>
<protein>
    <submittedName>
        <fullName evidence="1">Uncharacterized protein</fullName>
    </submittedName>
</protein>
<keyword evidence="2" id="KW-1185">Reference proteome</keyword>
<dbReference type="EMBL" id="QTSX02002134">
    <property type="protein sequence ID" value="KAJ9078862.1"/>
    <property type="molecule type" value="Genomic_DNA"/>
</dbReference>
<reference evidence="1" key="1">
    <citation type="submission" date="2022-04" db="EMBL/GenBank/DDBJ databases">
        <title>Genome of the entomopathogenic fungus Entomophthora muscae.</title>
        <authorList>
            <person name="Elya C."/>
            <person name="Lovett B.R."/>
            <person name="Lee E."/>
            <person name="Macias A.M."/>
            <person name="Hajek A.E."/>
            <person name="De Bivort B.L."/>
            <person name="Kasson M.T."/>
            <person name="De Fine Licht H.H."/>
            <person name="Stajich J.E."/>
        </authorList>
    </citation>
    <scope>NUCLEOTIDE SEQUENCE</scope>
    <source>
        <strain evidence="1">Berkeley</strain>
    </source>
</reference>
<proteinExistence type="predicted"/>
<dbReference type="Proteomes" id="UP001165960">
    <property type="component" value="Unassembled WGS sequence"/>
</dbReference>
<name>A0ACC2TW73_9FUNG</name>
<evidence type="ECO:0000313" key="1">
    <source>
        <dbReference type="EMBL" id="KAJ9078862.1"/>
    </source>
</evidence>
<sequence>MPYSDDCSSYHNLRTAKDVIQSFLLILLSLLLVSAGCESENFKSLAKIFYPFIQAKRFPLTLLAIEAIIYLSFQTFSCNDPNGIKEHESVVHPDPMSKQRSTFRSRFQELNHQVTKDYPIVLFSVLIAVFSGVTSSRMQGLTLVMLLSQLFSILELFMKSSFLSKLARCVTLISCGYLLGFGLIYKFRNVSEFFSSLFAAMLATLDRLLFGLST</sequence>
<evidence type="ECO:0000313" key="2">
    <source>
        <dbReference type="Proteomes" id="UP001165960"/>
    </source>
</evidence>